<dbReference type="EMBL" id="OX465084">
    <property type="protein sequence ID" value="CAI9295456.1"/>
    <property type="molecule type" value="Genomic_DNA"/>
</dbReference>
<dbReference type="Proteomes" id="UP001177003">
    <property type="component" value="Chromosome 8"/>
</dbReference>
<sequence length="110" mass="12316">MSILKLNRFVLICPRRLLSHNYSNLHTNIDIIVDDVKKVVDFNNSLLNKVDTKSNFDSKVFANLEELLGSLKGSLSKLEVSPSSSISQESFSKFLSTFETNLKAEVAPLL</sequence>
<gene>
    <name evidence="1" type="ORF">LSALG_LOCUS34398</name>
</gene>
<reference evidence="1" key="1">
    <citation type="submission" date="2023-04" db="EMBL/GenBank/DDBJ databases">
        <authorList>
            <person name="Vijverberg K."/>
            <person name="Xiong W."/>
            <person name="Schranz E."/>
        </authorList>
    </citation>
    <scope>NUCLEOTIDE SEQUENCE</scope>
</reference>
<organism evidence="1 2">
    <name type="scientific">Lactuca saligna</name>
    <name type="common">Willowleaf lettuce</name>
    <dbReference type="NCBI Taxonomy" id="75948"/>
    <lineage>
        <taxon>Eukaryota</taxon>
        <taxon>Viridiplantae</taxon>
        <taxon>Streptophyta</taxon>
        <taxon>Embryophyta</taxon>
        <taxon>Tracheophyta</taxon>
        <taxon>Spermatophyta</taxon>
        <taxon>Magnoliopsida</taxon>
        <taxon>eudicotyledons</taxon>
        <taxon>Gunneridae</taxon>
        <taxon>Pentapetalae</taxon>
        <taxon>asterids</taxon>
        <taxon>campanulids</taxon>
        <taxon>Asterales</taxon>
        <taxon>Asteraceae</taxon>
        <taxon>Cichorioideae</taxon>
        <taxon>Cichorieae</taxon>
        <taxon>Lactucinae</taxon>
        <taxon>Lactuca</taxon>
    </lineage>
</organism>
<keyword evidence="2" id="KW-1185">Reference proteome</keyword>
<dbReference type="AlphaFoldDB" id="A0AA35ZNM8"/>
<name>A0AA35ZNM8_LACSI</name>
<protein>
    <submittedName>
        <fullName evidence="1">Uncharacterized protein</fullName>
    </submittedName>
</protein>
<accession>A0AA35ZNM8</accession>
<evidence type="ECO:0000313" key="2">
    <source>
        <dbReference type="Proteomes" id="UP001177003"/>
    </source>
</evidence>
<evidence type="ECO:0000313" key="1">
    <source>
        <dbReference type="EMBL" id="CAI9295456.1"/>
    </source>
</evidence>
<proteinExistence type="predicted"/>